<reference evidence="2" key="1">
    <citation type="submission" date="2022-01" db="EMBL/GenBank/DDBJ databases">
        <authorList>
            <person name="King R."/>
        </authorList>
    </citation>
    <scope>NUCLEOTIDE SEQUENCE</scope>
</reference>
<keyword evidence="3" id="KW-1185">Reference proteome</keyword>
<dbReference type="CDD" id="cd00170">
    <property type="entry name" value="SEC14"/>
    <property type="match status" value="1"/>
</dbReference>
<dbReference type="InterPro" id="IPR001251">
    <property type="entry name" value="CRAL-TRIO_dom"/>
</dbReference>
<dbReference type="OrthoDB" id="6432525at2759"/>
<dbReference type="PANTHER" id="PTHR10174:SF213">
    <property type="entry name" value="CRAL-TRIO DOMAIN-CONTAINING PROTEIN"/>
    <property type="match status" value="1"/>
</dbReference>
<dbReference type="SUPFAM" id="SSF52087">
    <property type="entry name" value="CRAL/TRIO domain"/>
    <property type="match status" value="1"/>
</dbReference>
<feature type="domain" description="CRAL-TRIO" evidence="1">
    <location>
        <begin position="82"/>
        <end position="245"/>
    </location>
</feature>
<dbReference type="Proteomes" id="UP001152799">
    <property type="component" value="Chromosome 6"/>
</dbReference>
<dbReference type="InterPro" id="IPR036273">
    <property type="entry name" value="CRAL/TRIO_N_dom_sf"/>
</dbReference>
<evidence type="ECO:0000313" key="3">
    <source>
        <dbReference type="Proteomes" id="UP001152799"/>
    </source>
</evidence>
<proteinExistence type="predicted"/>
<dbReference type="GO" id="GO:0016020">
    <property type="term" value="C:membrane"/>
    <property type="evidence" value="ECO:0007669"/>
    <property type="project" value="TreeGrafter"/>
</dbReference>
<evidence type="ECO:0000259" key="1">
    <source>
        <dbReference type="PROSITE" id="PS50191"/>
    </source>
</evidence>
<dbReference type="InterPro" id="IPR036865">
    <property type="entry name" value="CRAL-TRIO_dom_sf"/>
</dbReference>
<dbReference type="PROSITE" id="PS50191">
    <property type="entry name" value="CRAL_TRIO"/>
    <property type="match status" value="1"/>
</dbReference>
<organism evidence="2 3">
    <name type="scientific">Ceutorhynchus assimilis</name>
    <name type="common">cabbage seed weevil</name>
    <dbReference type="NCBI Taxonomy" id="467358"/>
    <lineage>
        <taxon>Eukaryota</taxon>
        <taxon>Metazoa</taxon>
        <taxon>Ecdysozoa</taxon>
        <taxon>Arthropoda</taxon>
        <taxon>Hexapoda</taxon>
        <taxon>Insecta</taxon>
        <taxon>Pterygota</taxon>
        <taxon>Neoptera</taxon>
        <taxon>Endopterygota</taxon>
        <taxon>Coleoptera</taxon>
        <taxon>Polyphaga</taxon>
        <taxon>Cucujiformia</taxon>
        <taxon>Curculionidae</taxon>
        <taxon>Ceutorhynchinae</taxon>
        <taxon>Ceutorhynchus</taxon>
    </lineage>
</organism>
<dbReference type="SUPFAM" id="SSF46938">
    <property type="entry name" value="CRAL/TRIO N-terminal domain"/>
    <property type="match status" value="1"/>
</dbReference>
<gene>
    <name evidence="2" type="ORF">CEUTPL_LOCUS10810</name>
</gene>
<evidence type="ECO:0000313" key="2">
    <source>
        <dbReference type="EMBL" id="CAG9770356.1"/>
    </source>
</evidence>
<name>A0A9N9MUK4_9CUCU</name>
<dbReference type="Gene3D" id="3.40.525.10">
    <property type="entry name" value="CRAL-TRIO lipid binding domain"/>
    <property type="match status" value="1"/>
</dbReference>
<protein>
    <recommendedName>
        <fullName evidence="1">CRAL-TRIO domain-containing protein</fullName>
    </recommendedName>
</protein>
<dbReference type="SMART" id="SM00516">
    <property type="entry name" value="SEC14"/>
    <property type="match status" value="1"/>
</dbReference>
<dbReference type="GO" id="GO:1902936">
    <property type="term" value="F:phosphatidylinositol bisphosphate binding"/>
    <property type="evidence" value="ECO:0007669"/>
    <property type="project" value="TreeGrafter"/>
</dbReference>
<accession>A0A9N9MUK4</accession>
<dbReference type="PANTHER" id="PTHR10174">
    <property type="entry name" value="ALPHA-TOCOPHEROL TRANSFER PROTEIN-RELATED"/>
    <property type="match status" value="1"/>
</dbReference>
<dbReference type="AlphaFoldDB" id="A0A9N9MUK4"/>
<dbReference type="PRINTS" id="PR00180">
    <property type="entry name" value="CRETINALDHBP"/>
</dbReference>
<dbReference type="Pfam" id="PF00650">
    <property type="entry name" value="CRAL_TRIO"/>
    <property type="match status" value="1"/>
</dbReference>
<dbReference type="EMBL" id="OU892282">
    <property type="protein sequence ID" value="CAG9770356.1"/>
    <property type="molecule type" value="Genomic_DNA"/>
</dbReference>
<sequence length="298" mass="34509">MDRCLDVNKLYAEDPKLKKDDVEVLMIWCQQQRHFPQVAELQVALALHACFYSVEQAKNCLENYFTIRTMCPELFQGGNPSKDPALRQEMNVSLLGILPKKTKEGYTVILTKLIDTNPNLYNPQTDSKLFDMHVMRHVHVEGPANGFVGILDMKGGVFGHITKLNLSEYKKFLVYLQTAMPIRLMAIHFINPVPFMDKLMAILKPFINKEMFEKIHIHSNINNFYKYVPQEILPTDYGGNEESVAIQHEIYKKAMFDNQWFFDFQDTMVVDEKKRIGPRKNADSLFGFDGTFKKLTVD</sequence>